<name>A0AAW0AHW1_9AGAR</name>
<reference evidence="1 2" key="1">
    <citation type="journal article" date="2024" name="J Genomics">
        <title>Draft genome sequencing and assembly of Favolaschia claudopus CIRM-BRFM 2984 isolated from oak limbs.</title>
        <authorList>
            <person name="Navarro D."/>
            <person name="Drula E."/>
            <person name="Chaduli D."/>
            <person name="Cazenave R."/>
            <person name="Ahrendt S."/>
            <person name="Wang J."/>
            <person name="Lipzen A."/>
            <person name="Daum C."/>
            <person name="Barry K."/>
            <person name="Grigoriev I.V."/>
            <person name="Favel A."/>
            <person name="Rosso M.N."/>
            <person name="Martin F."/>
        </authorList>
    </citation>
    <scope>NUCLEOTIDE SEQUENCE [LARGE SCALE GENOMIC DNA]</scope>
    <source>
        <strain evidence="1 2">CIRM-BRFM 2984</strain>
    </source>
</reference>
<dbReference type="AlphaFoldDB" id="A0AAW0AHW1"/>
<accession>A0AAW0AHW1</accession>
<keyword evidence="2" id="KW-1185">Reference proteome</keyword>
<dbReference type="SUPFAM" id="SSF56112">
    <property type="entry name" value="Protein kinase-like (PK-like)"/>
    <property type="match status" value="1"/>
</dbReference>
<proteinExistence type="predicted"/>
<sequence>MSLSSNRPPSIRKVYRVGAMLTLFRPQRLPDKPQQHIVTQGAIPTWPTLYASEEEHKTTWERPIEACYAHDVAYTPPAVGSITLERRLSGGARDEHAAQVWRVQSDISSVPLVARIYDPLYYPSIDDRFKEIERAVAIENETYTLLQDLQGSHLPVLSGIFVAEILDTARPRHFYVVLAEYVPGQDLLNLLKQHDPKGDKSCHGHKAAFIDCAARLVLDFFARGVLPSDLHPRNLVLDVPEQASNENFCDWEECPWRNKLLIDIESPSAFPNHPYTLRARMIDLEHVNFFKFPAERQNILYSRHWVACLWKAPWLTQEARDILGRWTPPTTTDDG</sequence>
<gene>
    <name evidence="1" type="ORF">R3P38DRAFT_1625429</name>
</gene>
<dbReference type="Proteomes" id="UP001362999">
    <property type="component" value="Unassembled WGS sequence"/>
</dbReference>
<evidence type="ECO:0008006" key="3">
    <source>
        <dbReference type="Google" id="ProtNLM"/>
    </source>
</evidence>
<comment type="caution">
    <text evidence="1">The sequence shown here is derived from an EMBL/GenBank/DDBJ whole genome shotgun (WGS) entry which is preliminary data.</text>
</comment>
<organism evidence="1 2">
    <name type="scientific">Favolaschia claudopus</name>
    <dbReference type="NCBI Taxonomy" id="2862362"/>
    <lineage>
        <taxon>Eukaryota</taxon>
        <taxon>Fungi</taxon>
        <taxon>Dikarya</taxon>
        <taxon>Basidiomycota</taxon>
        <taxon>Agaricomycotina</taxon>
        <taxon>Agaricomycetes</taxon>
        <taxon>Agaricomycetidae</taxon>
        <taxon>Agaricales</taxon>
        <taxon>Marasmiineae</taxon>
        <taxon>Mycenaceae</taxon>
        <taxon>Favolaschia</taxon>
    </lineage>
</organism>
<protein>
    <recommendedName>
        <fullName evidence="3">Protein kinase domain-containing protein</fullName>
    </recommendedName>
</protein>
<dbReference type="InterPro" id="IPR011009">
    <property type="entry name" value="Kinase-like_dom_sf"/>
</dbReference>
<evidence type="ECO:0000313" key="1">
    <source>
        <dbReference type="EMBL" id="KAK7008047.1"/>
    </source>
</evidence>
<dbReference type="EMBL" id="JAWWNJ010000069">
    <property type="protein sequence ID" value="KAK7008047.1"/>
    <property type="molecule type" value="Genomic_DNA"/>
</dbReference>
<evidence type="ECO:0000313" key="2">
    <source>
        <dbReference type="Proteomes" id="UP001362999"/>
    </source>
</evidence>